<evidence type="ECO:0000256" key="8">
    <source>
        <dbReference type="ARBA" id="ARBA00023136"/>
    </source>
</evidence>
<dbReference type="PANTHER" id="PTHR33910:SF1">
    <property type="entry name" value="PROTEIN TRANSLOCASE SUBUNIT SECE"/>
    <property type="match status" value="1"/>
</dbReference>
<feature type="transmembrane region" description="Helical" evidence="9">
    <location>
        <begin position="36"/>
        <end position="57"/>
    </location>
</feature>
<evidence type="ECO:0000256" key="7">
    <source>
        <dbReference type="ARBA" id="ARBA00023010"/>
    </source>
</evidence>
<dbReference type="Proteomes" id="UP000037267">
    <property type="component" value="Unassembled WGS sequence"/>
</dbReference>
<dbReference type="PATRIC" id="fig|1503.3.peg.60"/>
<dbReference type="GO" id="GO:0005886">
    <property type="term" value="C:plasma membrane"/>
    <property type="evidence" value="ECO:0007669"/>
    <property type="project" value="UniProtKB-SubCell"/>
</dbReference>
<dbReference type="RefSeq" id="WP_050355654.1">
    <property type="nucleotide sequence ID" value="NZ_LGSS01000010.1"/>
</dbReference>
<dbReference type="GO" id="GO:0008320">
    <property type="term" value="F:protein transmembrane transporter activity"/>
    <property type="evidence" value="ECO:0007669"/>
    <property type="project" value="UniProtKB-UniRule"/>
</dbReference>
<evidence type="ECO:0000256" key="1">
    <source>
        <dbReference type="ARBA" id="ARBA00004370"/>
    </source>
</evidence>
<dbReference type="HAMAP" id="MF_00422">
    <property type="entry name" value="SecE"/>
    <property type="match status" value="1"/>
</dbReference>
<keyword evidence="3 9" id="KW-1003">Cell membrane</keyword>
<evidence type="ECO:0000256" key="6">
    <source>
        <dbReference type="ARBA" id="ARBA00022989"/>
    </source>
</evidence>
<keyword evidence="5 9" id="KW-0653">Protein transport</keyword>
<evidence type="ECO:0000256" key="5">
    <source>
        <dbReference type="ARBA" id="ARBA00022927"/>
    </source>
</evidence>
<dbReference type="InterPro" id="IPR005807">
    <property type="entry name" value="SecE_bac"/>
</dbReference>
<comment type="function">
    <text evidence="9">Essential subunit of the Sec protein translocation channel SecYEG. Clamps together the 2 halves of SecY. May contact the channel plug during translocation.</text>
</comment>
<gene>
    <name evidence="9" type="primary">secE</name>
    <name evidence="10" type="ORF">CLPU_10c00600</name>
</gene>
<keyword evidence="6 9" id="KW-1133">Transmembrane helix</keyword>
<comment type="subcellular location">
    <subcellularLocation>
        <location evidence="9">Cell membrane</location>
        <topology evidence="9">Single-pass membrane protein</topology>
    </subcellularLocation>
    <subcellularLocation>
        <location evidence="1">Membrane</location>
    </subcellularLocation>
</comment>
<evidence type="ECO:0000313" key="11">
    <source>
        <dbReference type="Proteomes" id="UP000037267"/>
    </source>
</evidence>
<dbReference type="PROSITE" id="PS01067">
    <property type="entry name" value="SECE_SEC61G"/>
    <property type="match status" value="1"/>
</dbReference>
<dbReference type="GO" id="GO:0065002">
    <property type="term" value="P:intracellular protein transmembrane transport"/>
    <property type="evidence" value="ECO:0007669"/>
    <property type="project" value="UniProtKB-UniRule"/>
</dbReference>
<dbReference type="Gene3D" id="1.20.5.1030">
    <property type="entry name" value="Preprotein translocase secy subunit"/>
    <property type="match status" value="1"/>
</dbReference>
<dbReference type="Pfam" id="PF00584">
    <property type="entry name" value="SecE"/>
    <property type="match status" value="1"/>
</dbReference>
<dbReference type="EMBL" id="LGSS01000010">
    <property type="protein sequence ID" value="KNF08005.1"/>
    <property type="molecule type" value="Genomic_DNA"/>
</dbReference>
<organism evidence="10 11">
    <name type="scientific">Gottschalkia purinilytica</name>
    <name type="common">Clostridium purinilyticum</name>
    <dbReference type="NCBI Taxonomy" id="1503"/>
    <lineage>
        <taxon>Bacteria</taxon>
        <taxon>Bacillati</taxon>
        <taxon>Bacillota</taxon>
        <taxon>Tissierellia</taxon>
        <taxon>Tissierellales</taxon>
        <taxon>Gottschalkiaceae</taxon>
        <taxon>Gottschalkia</taxon>
    </lineage>
</organism>
<proteinExistence type="inferred from homology"/>
<dbReference type="GO" id="GO:0006605">
    <property type="term" value="P:protein targeting"/>
    <property type="evidence" value="ECO:0007669"/>
    <property type="project" value="UniProtKB-UniRule"/>
</dbReference>
<dbReference type="GO" id="GO:0043952">
    <property type="term" value="P:protein transport by the Sec complex"/>
    <property type="evidence" value="ECO:0007669"/>
    <property type="project" value="UniProtKB-UniRule"/>
</dbReference>
<reference evidence="11" key="1">
    <citation type="submission" date="2015-07" db="EMBL/GenBank/DDBJ databases">
        <title>Draft genome sequence of the purine-degrading Gottschalkia purinilyticum DSM 1384 (formerly Clostridium purinilyticum).</title>
        <authorList>
            <person name="Poehlein A."/>
            <person name="Schiel-Bengelsdorf B."/>
            <person name="Bengelsdorf F.R."/>
            <person name="Daniel R."/>
            <person name="Duerre P."/>
        </authorList>
    </citation>
    <scope>NUCLEOTIDE SEQUENCE [LARGE SCALE GENOMIC DNA]</scope>
    <source>
        <strain evidence="11">DSM 1384</strain>
    </source>
</reference>
<dbReference type="GO" id="GO:0009306">
    <property type="term" value="P:protein secretion"/>
    <property type="evidence" value="ECO:0007669"/>
    <property type="project" value="UniProtKB-UniRule"/>
</dbReference>
<comment type="similarity">
    <text evidence="9">Belongs to the SecE/SEC61-gamma family.</text>
</comment>
<keyword evidence="4 9" id="KW-0812">Transmembrane</keyword>
<keyword evidence="7 9" id="KW-0811">Translocation</keyword>
<dbReference type="PANTHER" id="PTHR33910">
    <property type="entry name" value="PROTEIN TRANSLOCASE SUBUNIT SECE"/>
    <property type="match status" value="1"/>
</dbReference>
<comment type="caution">
    <text evidence="10">The sequence shown here is derived from an EMBL/GenBank/DDBJ whole genome shotgun (WGS) entry which is preliminary data.</text>
</comment>
<dbReference type="NCBIfam" id="TIGR00964">
    <property type="entry name" value="secE_bact"/>
    <property type="match status" value="1"/>
</dbReference>
<dbReference type="AlphaFoldDB" id="A0A0L0W9M3"/>
<comment type="subunit">
    <text evidence="9">Component of the Sec protein translocase complex. Heterotrimer consisting of SecY, SecE and SecG subunits. The heterotrimers can form oligomers, although 1 heterotrimer is thought to be able to translocate proteins. Interacts with the ribosome. Interacts with SecDF, and other proteins may be involved. Interacts with SecA.</text>
</comment>
<evidence type="ECO:0000256" key="2">
    <source>
        <dbReference type="ARBA" id="ARBA00022448"/>
    </source>
</evidence>
<evidence type="ECO:0000313" key="10">
    <source>
        <dbReference type="EMBL" id="KNF08005.1"/>
    </source>
</evidence>
<name>A0A0L0W9M3_GOTPU</name>
<dbReference type="InterPro" id="IPR001901">
    <property type="entry name" value="Translocase_SecE/Sec61-g"/>
</dbReference>
<dbReference type="InterPro" id="IPR038379">
    <property type="entry name" value="SecE_sf"/>
</dbReference>
<keyword evidence="2 9" id="KW-0813">Transport</keyword>
<dbReference type="PRINTS" id="PR01650">
    <property type="entry name" value="SECETRNLCASE"/>
</dbReference>
<sequence length="70" mass="7927">MSAQTNTEKGMNKRAGFFKGVKAELKKVTWPTKKELINDTIIVLVMCTIVSLIVWLIDTGLHRLLSLILR</sequence>
<evidence type="ECO:0000256" key="4">
    <source>
        <dbReference type="ARBA" id="ARBA00022692"/>
    </source>
</evidence>
<accession>A0A0L0W9M3</accession>
<protein>
    <recommendedName>
        <fullName evidence="9">Protein translocase subunit SecE</fullName>
    </recommendedName>
</protein>
<keyword evidence="8 9" id="KW-0472">Membrane</keyword>
<dbReference type="OrthoDB" id="9799073at2"/>
<dbReference type="STRING" id="1503.CLPU_10c00600"/>
<evidence type="ECO:0000256" key="9">
    <source>
        <dbReference type="HAMAP-Rule" id="MF_00422"/>
    </source>
</evidence>
<evidence type="ECO:0000256" key="3">
    <source>
        <dbReference type="ARBA" id="ARBA00022475"/>
    </source>
</evidence>
<keyword evidence="11" id="KW-1185">Reference proteome</keyword>